<dbReference type="RefSeq" id="WP_338198872.1">
    <property type="nucleotide sequence ID" value="NZ_JAEKNR010000032.1"/>
</dbReference>
<dbReference type="AlphaFoldDB" id="A0A934K7D9"/>
<name>A0A934K7D9_9BACT</name>
<feature type="domain" description="Calcineurin-like phosphoesterase" evidence="2">
    <location>
        <begin position="3"/>
        <end position="143"/>
    </location>
</feature>
<comment type="caution">
    <text evidence="3">The sequence shown here is derived from an EMBL/GenBank/DDBJ whole genome shotgun (WGS) entry which is preliminary data.</text>
</comment>
<reference evidence="3" key="1">
    <citation type="submission" date="2020-10" db="EMBL/GenBank/DDBJ databases">
        <title>Ca. Dormibacterota MAGs.</title>
        <authorList>
            <person name="Montgomery K."/>
        </authorList>
    </citation>
    <scope>NUCLEOTIDE SEQUENCE [LARGE SCALE GENOMIC DNA]</scope>
    <source>
        <strain evidence="3">SC8812_S17_10</strain>
    </source>
</reference>
<proteinExistence type="inferred from homology"/>
<evidence type="ECO:0000313" key="4">
    <source>
        <dbReference type="Proteomes" id="UP000612893"/>
    </source>
</evidence>
<evidence type="ECO:0000259" key="2">
    <source>
        <dbReference type="Pfam" id="PF12850"/>
    </source>
</evidence>
<accession>A0A934K7D9</accession>
<sequence>MLRLGLIGDTQGRYRVDRLLRFVTERFAAVDEIWHVGDWQEEAVLDGLRALDKPLTVVNGNAPDDPRHPMQVRRRLEGLEVGMVHRPPRKGDRWASELDICIHGHTHRWRDEQVGRTRFINVSTPTAAGFSRERTMGILTLDSGSADLERVLVQLPT</sequence>
<dbReference type="Pfam" id="PF12850">
    <property type="entry name" value="Metallophos_2"/>
    <property type="match status" value="1"/>
</dbReference>
<keyword evidence="4" id="KW-1185">Reference proteome</keyword>
<protein>
    <submittedName>
        <fullName evidence="3">Metallophosphoesterase family protein</fullName>
    </submittedName>
</protein>
<dbReference type="EMBL" id="JAEKNR010000032">
    <property type="protein sequence ID" value="MBJ7596993.1"/>
    <property type="molecule type" value="Genomic_DNA"/>
</dbReference>
<gene>
    <name evidence="3" type="ORF">JF922_02750</name>
</gene>
<evidence type="ECO:0000256" key="1">
    <source>
        <dbReference type="ARBA" id="ARBA00008950"/>
    </source>
</evidence>
<dbReference type="Proteomes" id="UP000612893">
    <property type="component" value="Unassembled WGS sequence"/>
</dbReference>
<dbReference type="Gene3D" id="3.60.21.10">
    <property type="match status" value="1"/>
</dbReference>
<evidence type="ECO:0000313" key="3">
    <source>
        <dbReference type="EMBL" id="MBJ7596993.1"/>
    </source>
</evidence>
<dbReference type="InterPro" id="IPR024654">
    <property type="entry name" value="Calcineurin-like_PHP_lpxH"/>
</dbReference>
<organism evidence="3 4">
    <name type="scientific">Candidatus Nephthysia bennettiae</name>
    <dbReference type="NCBI Taxonomy" id="3127016"/>
    <lineage>
        <taxon>Bacteria</taxon>
        <taxon>Bacillati</taxon>
        <taxon>Candidatus Dormiibacterota</taxon>
        <taxon>Candidatus Dormibacteria</taxon>
        <taxon>Candidatus Dormibacterales</taxon>
        <taxon>Candidatus Dormibacteraceae</taxon>
        <taxon>Candidatus Nephthysia</taxon>
    </lineage>
</organism>
<dbReference type="InterPro" id="IPR029052">
    <property type="entry name" value="Metallo-depent_PP-like"/>
</dbReference>
<comment type="similarity">
    <text evidence="1">Belongs to the metallophosphoesterase superfamily. YfcE family.</text>
</comment>
<dbReference type="SUPFAM" id="SSF56300">
    <property type="entry name" value="Metallo-dependent phosphatases"/>
    <property type="match status" value="1"/>
</dbReference>